<name>A0A0P0XPK8_ORYSJ</name>
<reference evidence="1 2" key="2">
    <citation type="journal article" date="2013" name="Plant Cell Physiol.">
        <title>Rice Annotation Project Database (RAP-DB): an integrative and interactive database for rice genomics.</title>
        <authorList>
            <person name="Sakai H."/>
            <person name="Lee S.S."/>
            <person name="Tanaka T."/>
            <person name="Numa H."/>
            <person name="Kim J."/>
            <person name="Kawahara Y."/>
            <person name="Wakimoto H."/>
            <person name="Yang C.C."/>
            <person name="Iwamoto M."/>
            <person name="Abe T."/>
            <person name="Yamada Y."/>
            <person name="Muto A."/>
            <person name="Inokuchi H."/>
            <person name="Ikemura T."/>
            <person name="Matsumoto T."/>
            <person name="Sasaki T."/>
            <person name="Itoh T."/>
        </authorList>
    </citation>
    <scope>NUCLEOTIDE SEQUENCE [LARGE SCALE GENOMIC DNA]</scope>
    <source>
        <strain evidence="2">cv. Nipponbare</strain>
    </source>
</reference>
<proteinExistence type="predicted"/>
<sequence length="120" mass="13356">MATKTTQCSSTTREYPLISRTKRRAANLAQARGVPIPYRITISDPLPHLECGTSTMYDYESPIPTRITISSIDRLPHPEARTSTLIRRPEQARLVPSPTRITIPLDPLPHLEAGLVTELA</sequence>
<accession>A0A0P0XPK8</accession>
<dbReference type="Proteomes" id="UP000059680">
    <property type="component" value="Chromosome 9"/>
</dbReference>
<organism evidence="1 2">
    <name type="scientific">Oryza sativa subsp. japonica</name>
    <name type="common">Rice</name>
    <dbReference type="NCBI Taxonomy" id="39947"/>
    <lineage>
        <taxon>Eukaryota</taxon>
        <taxon>Viridiplantae</taxon>
        <taxon>Streptophyta</taxon>
        <taxon>Embryophyta</taxon>
        <taxon>Tracheophyta</taxon>
        <taxon>Spermatophyta</taxon>
        <taxon>Magnoliopsida</taxon>
        <taxon>Liliopsida</taxon>
        <taxon>Poales</taxon>
        <taxon>Poaceae</taxon>
        <taxon>BOP clade</taxon>
        <taxon>Oryzoideae</taxon>
        <taxon>Oryzeae</taxon>
        <taxon>Oryzinae</taxon>
        <taxon>Oryza</taxon>
        <taxon>Oryza sativa</taxon>
    </lineage>
</organism>
<reference evidence="2" key="1">
    <citation type="journal article" date="2005" name="Nature">
        <title>The map-based sequence of the rice genome.</title>
        <authorList>
            <consortium name="International rice genome sequencing project (IRGSP)"/>
            <person name="Matsumoto T."/>
            <person name="Wu J."/>
            <person name="Kanamori H."/>
            <person name="Katayose Y."/>
            <person name="Fujisawa M."/>
            <person name="Namiki N."/>
            <person name="Mizuno H."/>
            <person name="Yamamoto K."/>
            <person name="Antonio B.A."/>
            <person name="Baba T."/>
            <person name="Sakata K."/>
            <person name="Nagamura Y."/>
            <person name="Aoki H."/>
            <person name="Arikawa K."/>
            <person name="Arita K."/>
            <person name="Bito T."/>
            <person name="Chiden Y."/>
            <person name="Fujitsuka N."/>
            <person name="Fukunaka R."/>
            <person name="Hamada M."/>
            <person name="Harada C."/>
            <person name="Hayashi A."/>
            <person name="Hijishita S."/>
            <person name="Honda M."/>
            <person name="Hosokawa S."/>
            <person name="Ichikawa Y."/>
            <person name="Idonuma A."/>
            <person name="Iijima M."/>
            <person name="Ikeda M."/>
            <person name="Ikeno M."/>
            <person name="Ito K."/>
            <person name="Ito S."/>
            <person name="Ito T."/>
            <person name="Ito Y."/>
            <person name="Ito Y."/>
            <person name="Iwabuchi A."/>
            <person name="Kamiya K."/>
            <person name="Karasawa W."/>
            <person name="Kurita K."/>
            <person name="Katagiri S."/>
            <person name="Kikuta A."/>
            <person name="Kobayashi H."/>
            <person name="Kobayashi N."/>
            <person name="Machita K."/>
            <person name="Maehara T."/>
            <person name="Masukawa M."/>
            <person name="Mizubayashi T."/>
            <person name="Mukai Y."/>
            <person name="Nagasaki H."/>
            <person name="Nagata Y."/>
            <person name="Naito S."/>
            <person name="Nakashima M."/>
            <person name="Nakama Y."/>
            <person name="Nakamichi Y."/>
            <person name="Nakamura M."/>
            <person name="Meguro A."/>
            <person name="Negishi M."/>
            <person name="Ohta I."/>
            <person name="Ohta T."/>
            <person name="Okamoto M."/>
            <person name="Ono N."/>
            <person name="Saji S."/>
            <person name="Sakaguchi M."/>
            <person name="Sakai K."/>
            <person name="Shibata M."/>
            <person name="Shimokawa T."/>
            <person name="Song J."/>
            <person name="Takazaki Y."/>
            <person name="Terasawa K."/>
            <person name="Tsugane M."/>
            <person name="Tsuji K."/>
            <person name="Ueda S."/>
            <person name="Waki K."/>
            <person name="Yamagata H."/>
            <person name="Yamamoto M."/>
            <person name="Yamamoto S."/>
            <person name="Yamane H."/>
            <person name="Yoshiki S."/>
            <person name="Yoshihara R."/>
            <person name="Yukawa K."/>
            <person name="Zhong H."/>
            <person name="Yano M."/>
            <person name="Yuan Q."/>
            <person name="Ouyang S."/>
            <person name="Liu J."/>
            <person name="Jones K.M."/>
            <person name="Gansberger K."/>
            <person name="Moffat K."/>
            <person name="Hill J."/>
            <person name="Bera J."/>
            <person name="Fadrosh D."/>
            <person name="Jin S."/>
            <person name="Johri S."/>
            <person name="Kim M."/>
            <person name="Overton L."/>
            <person name="Reardon M."/>
            <person name="Tsitrin T."/>
            <person name="Vuong H."/>
            <person name="Weaver B."/>
            <person name="Ciecko A."/>
            <person name="Tallon L."/>
            <person name="Jackson J."/>
            <person name="Pai G."/>
            <person name="Aken S.V."/>
            <person name="Utterback T."/>
            <person name="Reidmuller S."/>
            <person name="Feldblyum T."/>
            <person name="Hsiao J."/>
            <person name="Zismann V."/>
            <person name="Iobst S."/>
            <person name="de Vazeille A.R."/>
            <person name="Buell C.R."/>
            <person name="Ying K."/>
            <person name="Li Y."/>
            <person name="Lu T."/>
            <person name="Huang Y."/>
            <person name="Zhao Q."/>
            <person name="Feng Q."/>
            <person name="Zhang L."/>
            <person name="Zhu J."/>
            <person name="Weng Q."/>
            <person name="Mu J."/>
            <person name="Lu Y."/>
            <person name="Fan D."/>
            <person name="Liu Y."/>
            <person name="Guan J."/>
            <person name="Zhang Y."/>
            <person name="Yu S."/>
            <person name="Liu X."/>
            <person name="Zhang Y."/>
            <person name="Hong G."/>
            <person name="Han B."/>
            <person name="Choisne N."/>
            <person name="Demange N."/>
            <person name="Orjeda G."/>
            <person name="Samain S."/>
            <person name="Cattolico L."/>
            <person name="Pelletier E."/>
            <person name="Couloux A."/>
            <person name="Segurens B."/>
            <person name="Wincker P."/>
            <person name="D'Hont A."/>
            <person name="Scarpelli C."/>
            <person name="Weissenbach J."/>
            <person name="Salanoubat M."/>
            <person name="Quetier F."/>
            <person name="Yu Y."/>
            <person name="Kim H.R."/>
            <person name="Rambo T."/>
            <person name="Currie J."/>
            <person name="Collura K."/>
            <person name="Luo M."/>
            <person name="Yang T."/>
            <person name="Ammiraju J.S.S."/>
            <person name="Engler F."/>
            <person name="Soderlund C."/>
            <person name="Wing R.A."/>
            <person name="Palmer L.E."/>
            <person name="de la Bastide M."/>
            <person name="Spiegel L."/>
            <person name="Nascimento L."/>
            <person name="Zutavern T."/>
            <person name="O'Shaughnessy A."/>
            <person name="Dike S."/>
            <person name="Dedhia N."/>
            <person name="Preston R."/>
            <person name="Balija V."/>
            <person name="McCombie W.R."/>
            <person name="Chow T."/>
            <person name="Chen H."/>
            <person name="Chung M."/>
            <person name="Chen C."/>
            <person name="Shaw J."/>
            <person name="Wu H."/>
            <person name="Hsiao K."/>
            <person name="Chao Y."/>
            <person name="Chu M."/>
            <person name="Cheng C."/>
            <person name="Hour A."/>
            <person name="Lee P."/>
            <person name="Lin S."/>
            <person name="Lin Y."/>
            <person name="Liou J."/>
            <person name="Liu S."/>
            <person name="Hsing Y."/>
            <person name="Raghuvanshi S."/>
            <person name="Mohanty A."/>
            <person name="Bharti A.K."/>
            <person name="Gaur A."/>
            <person name="Gupta V."/>
            <person name="Kumar D."/>
            <person name="Ravi V."/>
            <person name="Vij S."/>
            <person name="Kapur A."/>
            <person name="Khurana P."/>
            <person name="Khurana P."/>
            <person name="Khurana J.P."/>
            <person name="Tyagi A.K."/>
            <person name="Gaikwad K."/>
            <person name="Singh A."/>
            <person name="Dalal V."/>
            <person name="Srivastava S."/>
            <person name="Dixit A."/>
            <person name="Pal A.K."/>
            <person name="Ghazi I.A."/>
            <person name="Yadav M."/>
            <person name="Pandit A."/>
            <person name="Bhargava A."/>
            <person name="Sureshbabu K."/>
            <person name="Batra K."/>
            <person name="Sharma T.R."/>
            <person name="Mohapatra T."/>
            <person name="Singh N.K."/>
            <person name="Messing J."/>
            <person name="Nelson A.B."/>
            <person name="Fuks G."/>
            <person name="Kavchok S."/>
            <person name="Keizer G."/>
            <person name="Linton E."/>
            <person name="Llaca V."/>
            <person name="Song R."/>
            <person name="Tanyolac B."/>
            <person name="Young S."/>
            <person name="Ho-Il K."/>
            <person name="Hahn J.H."/>
            <person name="Sangsakoo G."/>
            <person name="Vanavichit A."/>
            <person name="de Mattos Luiz.A.T."/>
            <person name="Zimmer P.D."/>
            <person name="Malone G."/>
            <person name="Dellagostin O."/>
            <person name="de Oliveira A.C."/>
            <person name="Bevan M."/>
            <person name="Bancroft I."/>
            <person name="Minx P."/>
            <person name="Cordum H."/>
            <person name="Wilson R."/>
            <person name="Cheng Z."/>
            <person name="Jin W."/>
            <person name="Jiang J."/>
            <person name="Leong S.A."/>
            <person name="Iwama H."/>
            <person name="Gojobori T."/>
            <person name="Itoh T."/>
            <person name="Niimura Y."/>
            <person name="Fujii Y."/>
            <person name="Habara T."/>
            <person name="Sakai H."/>
            <person name="Sato Y."/>
            <person name="Wilson G."/>
            <person name="Kumar K."/>
            <person name="McCouch S."/>
            <person name="Juretic N."/>
            <person name="Hoen D."/>
            <person name="Wright S."/>
            <person name="Bruskiewich R."/>
            <person name="Bureau T."/>
            <person name="Miyao A."/>
            <person name="Hirochika H."/>
            <person name="Nishikawa T."/>
            <person name="Kadowaki K."/>
            <person name="Sugiura M."/>
            <person name="Burr B."/>
            <person name="Sasaki T."/>
        </authorList>
    </citation>
    <scope>NUCLEOTIDE SEQUENCE [LARGE SCALE GENOMIC DNA]</scope>
    <source>
        <strain evidence="2">cv. Nipponbare</strain>
    </source>
</reference>
<dbReference type="AlphaFoldDB" id="A0A0P0XPK8"/>
<evidence type="ECO:0000313" key="2">
    <source>
        <dbReference type="Proteomes" id="UP000059680"/>
    </source>
</evidence>
<dbReference type="EMBL" id="AP014965">
    <property type="protein sequence ID" value="BAT09133.1"/>
    <property type="molecule type" value="Genomic_DNA"/>
</dbReference>
<gene>
    <name evidence="1" type="ordered locus">Os09g0534450</name>
    <name evidence="1" type="ORF">OSNPB_090534450</name>
</gene>
<reference evidence="1 2" key="3">
    <citation type="journal article" date="2013" name="Rice">
        <title>Improvement of the Oryza sativa Nipponbare reference genome using next generation sequence and optical map data.</title>
        <authorList>
            <person name="Kawahara Y."/>
            <person name="de la Bastide M."/>
            <person name="Hamilton J.P."/>
            <person name="Kanamori H."/>
            <person name="McCombie W.R."/>
            <person name="Ouyang S."/>
            <person name="Schwartz D.C."/>
            <person name="Tanaka T."/>
            <person name="Wu J."/>
            <person name="Zhou S."/>
            <person name="Childs K.L."/>
            <person name="Davidson R.M."/>
            <person name="Lin H."/>
            <person name="Quesada-Ocampo L."/>
            <person name="Vaillancourt B."/>
            <person name="Sakai H."/>
            <person name="Lee S.S."/>
            <person name="Kim J."/>
            <person name="Numa H."/>
            <person name="Itoh T."/>
            <person name="Buell C.R."/>
            <person name="Matsumoto T."/>
        </authorList>
    </citation>
    <scope>NUCLEOTIDE SEQUENCE [LARGE SCALE GENOMIC DNA]</scope>
    <source>
        <strain evidence="2">cv. Nipponbare</strain>
    </source>
</reference>
<evidence type="ECO:0000313" key="1">
    <source>
        <dbReference type="EMBL" id="BAT09133.1"/>
    </source>
</evidence>
<protein>
    <submittedName>
        <fullName evidence="1">Os09g0534450 protein</fullName>
    </submittedName>
</protein>
<keyword evidence="2" id="KW-1185">Reference proteome</keyword>
<dbReference type="PaxDb" id="39947-A0A0P0XPK8"/>
<dbReference type="InParanoid" id="A0A0P0XPK8"/>